<proteinExistence type="predicted"/>
<dbReference type="EMBL" id="FPBH01000003">
    <property type="protein sequence ID" value="SFT72866.1"/>
    <property type="molecule type" value="Genomic_DNA"/>
</dbReference>
<reference evidence="2 3" key="1">
    <citation type="submission" date="2016-10" db="EMBL/GenBank/DDBJ databases">
        <authorList>
            <person name="de Groot N.N."/>
        </authorList>
    </citation>
    <scope>NUCLEOTIDE SEQUENCE [LARGE SCALE GENOMIC DNA]</scope>
    <source>
        <strain evidence="2 3">LMG 27731</strain>
    </source>
</reference>
<protein>
    <submittedName>
        <fullName evidence="2">Exonuclease VII, large subunit</fullName>
    </submittedName>
</protein>
<name>A0A1I7AD13_9BURK</name>
<evidence type="ECO:0000313" key="3">
    <source>
        <dbReference type="Proteomes" id="UP000198844"/>
    </source>
</evidence>
<organism evidence="2 3">
    <name type="scientific">Paraburkholderia aspalathi</name>
    <dbReference type="NCBI Taxonomy" id="1324617"/>
    <lineage>
        <taxon>Bacteria</taxon>
        <taxon>Pseudomonadati</taxon>
        <taxon>Pseudomonadota</taxon>
        <taxon>Betaproteobacteria</taxon>
        <taxon>Burkholderiales</taxon>
        <taxon>Burkholderiaceae</taxon>
        <taxon>Paraburkholderia</taxon>
    </lineage>
</organism>
<sequence length="334" mass="36017">MSSELVMDGSVQALTPEALIRLLRVAGPSGAVTVKGVVTRVTYWPSDEAPKHCYGVLTLGAASIKFRIPPEAGVRLDEPVVLHGTLEIAPTNEGKATHEVKLVGDVLGTWLPRKPEGHDGPLPVREAPPRSLGDFIAQQHDVARLGFLVTETAWNDLLMTSQLNDLRQCPQRRTNFTRADIFIGDLKSLCETEGVYGIVVARGGGDALDTIGGSLPVLKALIGTGLPFYVAMGHANDMLLVDKYADQTFATPSSLGHALAVACHALEERRALDLQHRQLAQRNKQLEQDAVALREKIAGQVAPVPVAKNTLGWRDVLIGVLLLLFAAVVWHATH</sequence>
<keyword evidence="2" id="KW-0540">Nuclease</keyword>
<keyword evidence="2" id="KW-0378">Hydrolase</keyword>
<dbReference type="GO" id="GO:0004527">
    <property type="term" value="F:exonuclease activity"/>
    <property type="evidence" value="ECO:0007669"/>
    <property type="project" value="UniProtKB-KW"/>
</dbReference>
<gene>
    <name evidence="2" type="ORF">SAMN05192563_1003283</name>
</gene>
<dbReference type="AlphaFoldDB" id="A0A1I7AD13"/>
<dbReference type="Proteomes" id="UP000198844">
    <property type="component" value="Unassembled WGS sequence"/>
</dbReference>
<accession>A0A1I7AD13</accession>
<evidence type="ECO:0000313" key="2">
    <source>
        <dbReference type="EMBL" id="SFT72866.1"/>
    </source>
</evidence>
<keyword evidence="2" id="KW-0269">Exonuclease</keyword>
<feature type="coiled-coil region" evidence="1">
    <location>
        <begin position="269"/>
        <end position="296"/>
    </location>
</feature>
<dbReference type="RefSeq" id="WP_167378323.1">
    <property type="nucleotide sequence ID" value="NZ_FPBH01000003.1"/>
</dbReference>
<keyword evidence="1" id="KW-0175">Coiled coil</keyword>
<evidence type="ECO:0000256" key="1">
    <source>
        <dbReference type="SAM" id="Coils"/>
    </source>
</evidence>